<name>A0A8S1KQA7_PARPR</name>
<feature type="transmembrane region" description="Helical" evidence="1">
    <location>
        <begin position="26"/>
        <end position="46"/>
    </location>
</feature>
<evidence type="ECO:0000313" key="2">
    <source>
        <dbReference type="EMBL" id="CAD8057650.1"/>
    </source>
</evidence>
<keyword evidence="1" id="KW-1133">Transmembrane helix</keyword>
<dbReference type="OMA" id="IEAYIYQ"/>
<gene>
    <name evidence="2" type="ORF">PPRIM_AZ9-3.1.T0260150</name>
</gene>
<evidence type="ECO:0000256" key="1">
    <source>
        <dbReference type="SAM" id="Phobius"/>
    </source>
</evidence>
<accession>A0A8S1KQA7</accession>
<feature type="transmembrane region" description="Helical" evidence="1">
    <location>
        <begin position="67"/>
        <end position="89"/>
    </location>
</feature>
<protein>
    <recommendedName>
        <fullName evidence="4">Transmembrane protein</fullName>
    </recommendedName>
</protein>
<feature type="transmembrane region" description="Helical" evidence="1">
    <location>
        <begin position="138"/>
        <end position="158"/>
    </location>
</feature>
<organism evidence="2 3">
    <name type="scientific">Paramecium primaurelia</name>
    <dbReference type="NCBI Taxonomy" id="5886"/>
    <lineage>
        <taxon>Eukaryota</taxon>
        <taxon>Sar</taxon>
        <taxon>Alveolata</taxon>
        <taxon>Ciliophora</taxon>
        <taxon>Intramacronucleata</taxon>
        <taxon>Oligohymenophorea</taxon>
        <taxon>Peniculida</taxon>
        <taxon>Parameciidae</taxon>
        <taxon>Paramecium</taxon>
    </lineage>
</organism>
<dbReference type="AlphaFoldDB" id="A0A8S1KQA7"/>
<feature type="transmembrane region" description="Helical" evidence="1">
    <location>
        <begin position="109"/>
        <end position="126"/>
    </location>
</feature>
<evidence type="ECO:0000313" key="3">
    <source>
        <dbReference type="Proteomes" id="UP000688137"/>
    </source>
</evidence>
<comment type="caution">
    <text evidence="2">The sequence shown here is derived from an EMBL/GenBank/DDBJ whole genome shotgun (WGS) entry which is preliminary data.</text>
</comment>
<keyword evidence="1" id="KW-0472">Membrane</keyword>
<sequence>MRSIEDDNQNAFEEYKLYEYQTITQYWISTIIFISCLTIFIGGVLLSYLFEPHLQDSIQCINLKDQLYYYSIILMFISICEIIIFLFGFGMQYADQINFFGQIQKYQRIEQIVILFTFVIIEAYIYQNRRICKINKTYYSLYAFYFWQLFWCAFVYNFENLT</sequence>
<dbReference type="Proteomes" id="UP000688137">
    <property type="component" value="Unassembled WGS sequence"/>
</dbReference>
<keyword evidence="3" id="KW-1185">Reference proteome</keyword>
<keyword evidence="1" id="KW-0812">Transmembrane</keyword>
<evidence type="ECO:0008006" key="4">
    <source>
        <dbReference type="Google" id="ProtNLM"/>
    </source>
</evidence>
<dbReference type="EMBL" id="CAJJDM010000025">
    <property type="protein sequence ID" value="CAD8057650.1"/>
    <property type="molecule type" value="Genomic_DNA"/>
</dbReference>
<reference evidence="2" key="1">
    <citation type="submission" date="2021-01" db="EMBL/GenBank/DDBJ databases">
        <authorList>
            <consortium name="Genoscope - CEA"/>
            <person name="William W."/>
        </authorList>
    </citation>
    <scope>NUCLEOTIDE SEQUENCE</scope>
</reference>
<proteinExistence type="predicted"/>